<name>A0A6C0ETL1_9ZZZZ</name>
<dbReference type="AlphaFoldDB" id="A0A6C0ETL1"/>
<proteinExistence type="predicted"/>
<dbReference type="EMBL" id="MN738924">
    <property type="protein sequence ID" value="QHT31669.1"/>
    <property type="molecule type" value="Genomic_DNA"/>
</dbReference>
<evidence type="ECO:0008006" key="2">
    <source>
        <dbReference type="Google" id="ProtNLM"/>
    </source>
</evidence>
<accession>A0A6C0ETL1</accession>
<organism evidence="1">
    <name type="scientific">viral metagenome</name>
    <dbReference type="NCBI Taxonomy" id="1070528"/>
    <lineage>
        <taxon>unclassified sequences</taxon>
        <taxon>metagenomes</taxon>
        <taxon>organismal metagenomes</taxon>
    </lineage>
</organism>
<protein>
    <recommendedName>
        <fullName evidence="2">DUF616 domain-containing protein</fullName>
    </recommendedName>
</protein>
<dbReference type="InterPro" id="IPR011735">
    <property type="entry name" value="WlaTC/HtrL_glycosyltransf"/>
</dbReference>
<dbReference type="Pfam" id="PF09612">
    <property type="entry name" value="HtrL_YibB"/>
    <property type="match status" value="1"/>
</dbReference>
<reference evidence="1" key="1">
    <citation type="journal article" date="2020" name="Nature">
        <title>Giant virus diversity and host interactions through global metagenomics.</title>
        <authorList>
            <person name="Schulz F."/>
            <person name="Roux S."/>
            <person name="Paez-Espino D."/>
            <person name="Jungbluth S."/>
            <person name="Walsh D.A."/>
            <person name="Denef V.J."/>
            <person name="McMahon K.D."/>
            <person name="Konstantinidis K.T."/>
            <person name="Eloe-Fadrosh E.A."/>
            <person name="Kyrpides N.C."/>
            <person name="Woyke T."/>
        </authorList>
    </citation>
    <scope>NUCLEOTIDE SEQUENCE</scope>
    <source>
        <strain evidence="1">GVMAG-M-3300009155-48</strain>
    </source>
</reference>
<evidence type="ECO:0000313" key="1">
    <source>
        <dbReference type="EMBL" id="QHT31669.1"/>
    </source>
</evidence>
<sequence>MEPTITIVTACFDVNFGDGQWIQKMLQLNCNLYVVTEEKHKDFILQNRPQQYPIEIKVIDFKDSYYYKYYDRIKETIESDYYKNKIENPTRIECTSPEYNILQYSKYKYMNMAAESNPFQSIMFFWLGASSSEYLDNMVLSAQFPSKIGINRVKSQKKIFFTQNNNLYKYNIDGDFVWKSEKLLYNRICGGDSEVLQIIAEKMENIFVEDMLNNNNVNDESVALVLLWNKNQYNKLLFALCEHPTHDMFLMKILS</sequence>